<dbReference type="Proteomes" id="UP000467841">
    <property type="component" value="Unassembled WGS sequence"/>
</dbReference>
<evidence type="ECO:0000256" key="1">
    <source>
        <dbReference type="ARBA" id="ARBA00009670"/>
    </source>
</evidence>
<evidence type="ECO:0000313" key="3">
    <source>
        <dbReference type="EMBL" id="CAA7032477.1"/>
    </source>
</evidence>
<keyword evidence="4" id="KW-1185">Reference proteome</keyword>
<dbReference type="InterPro" id="IPR045307">
    <property type="entry name" value="ADCK1_dom"/>
</dbReference>
<dbReference type="PANTHER" id="PTHR43173:SF28">
    <property type="entry name" value="AARF DOMAIN CONTAINING KINASE 5"/>
    <property type="match status" value="1"/>
</dbReference>
<dbReference type="Gene3D" id="1.10.510.10">
    <property type="entry name" value="Transferase(Phosphotransferase) domain 1"/>
    <property type="match status" value="1"/>
</dbReference>
<protein>
    <recommendedName>
        <fullName evidence="2">ABC1 atypical kinase-like domain-containing protein</fullName>
    </recommendedName>
</protein>
<dbReference type="AlphaFoldDB" id="A0A6D2ITK7"/>
<dbReference type="PANTHER" id="PTHR43173">
    <property type="entry name" value="ABC1 FAMILY PROTEIN"/>
    <property type="match status" value="1"/>
</dbReference>
<dbReference type="EMBL" id="CACVBM020001121">
    <property type="protein sequence ID" value="CAA7032477.1"/>
    <property type="molecule type" value="Genomic_DNA"/>
</dbReference>
<organism evidence="3 4">
    <name type="scientific">Microthlaspi erraticum</name>
    <dbReference type="NCBI Taxonomy" id="1685480"/>
    <lineage>
        <taxon>Eukaryota</taxon>
        <taxon>Viridiplantae</taxon>
        <taxon>Streptophyta</taxon>
        <taxon>Embryophyta</taxon>
        <taxon>Tracheophyta</taxon>
        <taxon>Spermatophyta</taxon>
        <taxon>Magnoliopsida</taxon>
        <taxon>eudicotyledons</taxon>
        <taxon>Gunneridae</taxon>
        <taxon>Pentapetalae</taxon>
        <taxon>rosids</taxon>
        <taxon>malvids</taxon>
        <taxon>Brassicales</taxon>
        <taxon>Brassicaceae</taxon>
        <taxon>Coluteocarpeae</taxon>
        <taxon>Microthlaspi</taxon>
    </lineage>
</organism>
<comment type="caution">
    <text evidence="3">The sequence shown here is derived from an EMBL/GenBank/DDBJ whole genome shotgun (WGS) entry which is preliminary data.</text>
</comment>
<dbReference type="OrthoDB" id="427480at2759"/>
<comment type="similarity">
    <text evidence="1">Belongs to the protein kinase superfamily. ADCK protein kinase family.</text>
</comment>
<sequence length="552" mass="62208">MEILRKFKLPARSKSPIFAFTVTGLALTAVTGAAALSVFRDTPSVHNPNKIATAIEGVARSSRAIYAITLTVADYKYNLRGFPVDSDEYLQRLTEVHTRSARRFRKLCESNKGFYVKAGQFVATLKLVPKEYSLALSSLQDQAVPCSFQDIKHVLSSNLGQNLEEIFLSFDEEPIAAASIAQVHHAVLKNHQEVAVKVQYPGLKQNMKLDTMIMSFLSKSVAKIFPEYRFDWLVYEFVKSISQELDFIQEAKNSERIAKNFKHNKMVTVPTVFWEFTTAQVLTMQFCKGFKVDDVESLKRTNLSPEKVAKALVEVFAEMIFVHGFIHGDPHPGNILVSPRGNNGFSLVLLDHGNCKTLDEGFRLDFCRLWEALILLDSKKIQELGKQFGVGKYAKFFPVIFTGRTSESKSGLGKGMSIQERQKLKQELKLLKLEDVTTFMGSLPPDFLTVLRTDGLIRSITLKLGAPQRVRLLAYAKSAVYGLGYNLVSEPDFVDKSITSRSLMLMSYLRLRLVLELVELFQGMKKLKHTIYTLYERIINGITKNVKVSSAL</sequence>
<dbReference type="InterPro" id="IPR011009">
    <property type="entry name" value="Kinase-like_dom_sf"/>
</dbReference>
<evidence type="ECO:0000313" key="4">
    <source>
        <dbReference type="Proteomes" id="UP000467841"/>
    </source>
</evidence>
<dbReference type="InterPro" id="IPR051130">
    <property type="entry name" value="Mito_struct-func_regulator"/>
</dbReference>
<reference evidence="3" key="1">
    <citation type="submission" date="2020-01" db="EMBL/GenBank/DDBJ databases">
        <authorList>
            <person name="Mishra B."/>
        </authorList>
    </citation>
    <scope>NUCLEOTIDE SEQUENCE [LARGE SCALE GENOMIC DNA]</scope>
</reference>
<accession>A0A6D2ITK7</accession>
<evidence type="ECO:0000259" key="2">
    <source>
        <dbReference type="Pfam" id="PF03109"/>
    </source>
</evidence>
<dbReference type="CDD" id="cd13969">
    <property type="entry name" value="ADCK1-like"/>
    <property type="match status" value="1"/>
</dbReference>
<proteinExistence type="inferred from homology"/>
<dbReference type="SUPFAM" id="SSF56112">
    <property type="entry name" value="Protein kinase-like (PK-like)"/>
    <property type="match status" value="1"/>
</dbReference>
<dbReference type="InterPro" id="IPR004147">
    <property type="entry name" value="ABC1_dom"/>
</dbReference>
<dbReference type="Pfam" id="PF03109">
    <property type="entry name" value="ABC1"/>
    <property type="match status" value="1"/>
</dbReference>
<name>A0A6D2ITK7_9BRAS</name>
<gene>
    <name evidence="3" type="ORF">MERR_LOCUS19712</name>
</gene>
<feature type="domain" description="ABC1 atypical kinase-like" evidence="2">
    <location>
        <begin position="139"/>
        <end position="383"/>
    </location>
</feature>